<proteinExistence type="predicted"/>
<sequence length="112" mass="11559">MVVTEHPGTGRGDPLVVAASLVAVTEFLRDGGEVERDRHHQRVGVPPAALPGGERLLQDPSCPGRVVGLPVQPGEEVGGAQQVRVVLAQTGTRRLDGVREKLAGAGEVTSGA</sequence>
<accession>A0A1C4YR48</accession>
<reference evidence="3" key="1">
    <citation type="submission" date="2016-06" db="EMBL/GenBank/DDBJ databases">
        <authorList>
            <person name="Varghese N."/>
            <person name="Submissions Spin"/>
        </authorList>
    </citation>
    <scope>NUCLEOTIDE SEQUENCE [LARGE SCALE GENOMIC DNA]</scope>
    <source>
        <strain evidence="3">DSM 43816</strain>
    </source>
</reference>
<feature type="region of interest" description="Disordered" evidence="1">
    <location>
        <begin position="33"/>
        <end position="54"/>
    </location>
</feature>
<evidence type="ECO:0000313" key="3">
    <source>
        <dbReference type="Proteomes" id="UP000198253"/>
    </source>
</evidence>
<dbReference type="AlphaFoldDB" id="A0A1C4YR48"/>
<organism evidence="2 3">
    <name type="scientific">Micromonospora echinospora</name>
    <name type="common">Micromonospora purpurea</name>
    <dbReference type="NCBI Taxonomy" id="1877"/>
    <lineage>
        <taxon>Bacteria</taxon>
        <taxon>Bacillati</taxon>
        <taxon>Actinomycetota</taxon>
        <taxon>Actinomycetes</taxon>
        <taxon>Micromonosporales</taxon>
        <taxon>Micromonosporaceae</taxon>
        <taxon>Micromonospora</taxon>
    </lineage>
</organism>
<protein>
    <submittedName>
        <fullName evidence="2">Uncharacterized protein</fullName>
    </submittedName>
</protein>
<keyword evidence="3" id="KW-1185">Reference proteome</keyword>
<dbReference type="Proteomes" id="UP000198253">
    <property type="component" value="Chromosome I"/>
</dbReference>
<evidence type="ECO:0000313" key="2">
    <source>
        <dbReference type="EMBL" id="SCF23124.1"/>
    </source>
</evidence>
<name>A0A1C4YR48_MICEC</name>
<dbReference type="InParanoid" id="A0A1C4YR48"/>
<gene>
    <name evidence="2" type="ORF">GA0070618_4257</name>
</gene>
<dbReference type="EMBL" id="LT607413">
    <property type="protein sequence ID" value="SCF23124.1"/>
    <property type="molecule type" value="Genomic_DNA"/>
</dbReference>
<evidence type="ECO:0000256" key="1">
    <source>
        <dbReference type="SAM" id="MobiDB-lite"/>
    </source>
</evidence>